<dbReference type="NCBIfam" id="NF004398">
    <property type="entry name" value="PRK05756.1"/>
    <property type="match status" value="1"/>
</dbReference>
<keyword evidence="3" id="KW-0547">Nucleotide-binding</keyword>
<dbReference type="Proteomes" id="UP000515947">
    <property type="component" value="Chromosome"/>
</dbReference>
<dbReference type="RefSeq" id="WP_187579694.1">
    <property type="nucleotide sequence ID" value="NZ_CP060713.1"/>
</dbReference>
<protein>
    <recommendedName>
        <fullName evidence="1">pyridoxal kinase</fullName>
        <ecNumber evidence="1">2.7.1.35</ecNumber>
    </recommendedName>
</protein>
<evidence type="ECO:0000313" key="8">
    <source>
        <dbReference type="Proteomes" id="UP000515947"/>
    </source>
</evidence>
<dbReference type="PANTHER" id="PTHR10534:SF2">
    <property type="entry name" value="PYRIDOXAL KINASE"/>
    <property type="match status" value="1"/>
</dbReference>
<dbReference type="CDD" id="cd01173">
    <property type="entry name" value="pyridoxal_pyridoxamine_kinase"/>
    <property type="match status" value="1"/>
</dbReference>
<keyword evidence="5" id="KW-0067">ATP-binding</keyword>
<dbReference type="InterPro" id="IPR004625">
    <property type="entry name" value="PyrdxlKinase"/>
</dbReference>
<evidence type="ECO:0000313" key="7">
    <source>
        <dbReference type="EMBL" id="QNN53850.1"/>
    </source>
</evidence>
<proteinExistence type="predicted"/>
<name>A0A7G9RE25_9ACTN</name>
<dbReference type="InterPro" id="IPR013749">
    <property type="entry name" value="PM/HMP-P_kinase-1"/>
</dbReference>
<accession>A0A7G9RE25</accession>
<dbReference type="GO" id="GO:0009443">
    <property type="term" value="P:pyridoxal 5'-phosphate salvage"/>
    <property type="evidence" value="ECO:0007669"/>
    <property type="project" value="InterPro"/>
</dbReference>
<dbReference type="Gene3D" id="3.40.1190.20">
    <property type="match status" value="1"/>
</dbReference>
<dbReference type="GO" id="GO:0005829">
    <property type="term" value="C:cytosol"/>
    <property type="evidence" value="ECO:0007669"/>
    <property type="project" value="TreeGrafter"/>
</dbReference>
<organism evidence="7 8">
    <name type="scientific">Nocardioides mesophilus</name>
    <dbReference type="NCBI Taxonomy" id="433659"/>
    <lineage>
        <taxon>Bacteria</taxon>
        <taxon>Bacillati</taxon>
        <taxon>Actinomycetota</taxon>
        <taxon>Actinomycetes</taxon>
        <taxon>Propionibacteriales</taxon>
        <taxon>Nocardioidaceae</taxon>
        <taxon>Nocardioides</taxon>
    </lineage>
</organism>
<dbReference type="InterPro" id="IPR029056">
    <property type="entry name" value="Ribokinase-like"/>
</dbReference>
<evidence type="ECO:0000256" key="4">
    <source>
        <dbReference type="ARBA" id="ARBA00022777"/>
    </source>
</evidence>
<dbReference type="GO" id="GO:0005524">
    <property type="term" value="F:ATP binding"/>
    <property type="evidence" value="ECO:0007669"/>
    <property type="project" value="UniProtKB-KW"/>
</dbReference>
<feature type="domain" description="Pyridoxamine kinase/Phosphomethylpyrimidine kinase" evidence="6">
    <location>
        <begin position="91"/>
        <end position="260"/>
    </location>
</feature>
<evidence type="ECO:0000256" key="2">
    <source>
        <dbReference type="ARBA" id="ARBA00022679"/>
    </source>
</evidence>
<dbReference type="KEGG" id="nmes:H9L09_05490"/>
<keyword evidence="4 7" id="KW-0418">Kinase</keyword>
<gene>
    <name evidence="7" type="primary">pdxY</name>
    <name evidence="7" type="ORF">H9L09_05490</name>
</gene>
<dbReference type="EMBL" id="CP060713">
    <property type="protein sequence ID" value="QNN53850.1"/>
    <property type="molecule type" value="Genomic_DNA"/>
</dbReference>
<dbReference type="GO" id="GO:0008478">
    <property type="term" value="F:pyridoxal kinase activity"/>
    <property type="evidence" value="ECO:0007669"/>
    <property type="project" value="UniProtKB-EC"/>
</dbReference>
<dbReference type="SUPFAM" id="SSF53613">
    <property type="entry name" value="Ribokinase-like"/>
    <property type="match status" value="1"/>
</dbReference>
<reference evidence="7 8" key="1">
    <citation type="submission" date="2020-08" db="EMBL/GenBank/DDBJ databases">
        <title>Genome sequence of Nocardioides mesophilus KACC 16243T.</title>
        <authorList>
            <person name="Hyun D.-W."/>
            <person name="Bae J.-W."/>
        </authorList>
    </citation>
    <scope>NUCLEOTIDE SEQUENCE [LARGE SCALE GENOMIC DNA]</scope>
    <source>
        <strain evidence="7 8">KACC 16243</strain>
    </source>
</reference>
<keyword evidence="8" id="KW-1185">Reference proteome</keyword>
<evidence type="ECO:0000256" key="5">
    <source>
        <dbReference type="ARBA" id="ARBA00022840"/>
    </source>
</evidence>
<dbReference type="AlphaFoldDB" id="A0A7G9RE25"/>
<dbReference type="EC" id="2.7.1.35" evidence="1"/>
<evidence type="ECO:0000259" key="6">
    <source>
        <dbReference type="Pfam" id="PF08543"/>
    </source>
</evidence>
<dbReference type="NCBIfam" id="TIGR00687">
    <property type="entry name" value="pyridox_kin"/>
    <property type="match status" value="1"/>
</dbReference>
<dbReference type="PANTHER" id="PTHR10534">
    <property type="entry name" value="PYRIDOXAL KINASE"/>
    <property type="match status" value="1"/>
</dbReference>
<sequence>MSILSIQSLVAYGHAGNSAALFPLQRLGKVVWPVMTVHFSNHTGYGDWKGPLLAPADVAAVIEGVGDRGAFARCEAVLSGYQGAEEVGAVVLDAVAKVKAESPSAIYCCDPVMGDVGRGMFVRPGIPEFMRDRVVPAADVITPNHFELDFLAGVTTTTYDELLDAVAAVRAGGPDTVLVTSVILEDTPADMLDMVAVSGDGAWRTRFPRLEASPPGAGDLTAAVFLANLLDGQGRGLDEALARTTASVFAVVAATAEAGEREMRIIQTQDELASPSRTFEAVRLR</sequence>
<evidence type="ECO:0000256" key="3">
    <source>
        <dbReference type="ARBA" id="ARBA00022741"/>
    </source>
</evidence>
<dbReference type="Pfam" id="PF08543">
    <property type="entry name" value="Phos_pyr_kin"/>
    <property type="match status" value="1"/>
</dbReference>
<keyword evidence="2 7" id="KW-0808">Transferase</keyword>
<evidence type="ECO:0000256" key="1">
    <source>
        <dbReference type="ARBA" id="ARBA00012104"/>
    </source>
</evidence>